<reference evidence="1 2" key="1">
    <citation type="submission" date="2017-11" db="EMBL/GenBank/DDBJ databases">
        <title>Genome sequence of Entomoplasma somnilux PYAN-1 (ATCC 49194).</title>
        <authorList>
            <person name="Lo W.-S."/>
            <person name="Gasparich G.E."/>
            <person name="Kuo C.-H."/>
        </authorList>
    </citation>
    <scope>NUCLEOTIDE SEQUENCE [LARGE SCALE GENOMIC DNA]</scope>
    <source>
        <strain evidence="1 2">PYAN-1</strain>
    </source>
</reference>
<gene>
    <name evidence="1" type="ORF">ESOMN_v1c06680</name>
</gene>
<evidence type="ECO:0000313" key="2">
    <source>
        <dbReference type="Proteomes" id="UP000232230"/>
    </source>
</evidence>
<name>A0A2K8NYZ2_9MOLU</name>
<protein>
    <recommendedName>
        <fullName evidence="3">ABC transporter ATP-binding protein</fullName>
    </recommendedName>
</protein>
<evidence type="ECO:0008006" key="3">
    <source>
        <dbReference type="Google" id="ProtNLM"/>
    </source>
</evidence>
<dbReference type="Proteomes" id="UP000232230">
    <property type="component" value="Chromosome"/>
</dbReference>
<dbReference type="KEGG" id="esx:ESOMN_v1c06680"/>
<dbReference type="RefSeq" id="WP_156920193.1">
    <property type="nucleotide sequence ID" value="NZ_CP024965.1"/>
</dbReference>
<organism evidence="1 2">
    <name type="scientific">Williamsoniiplasma somnilux</name>
    <dbReference type="NCBI Taxonomy" id="215578"/>
    <lineage>
        <taxon>Bacteria</taxon>
        <taxon>Bacillati</taxon>
        <taxon>Mycoplasmatota</taxon>
        <taxon>Mollicutes</taxon>
        <taxon>Entomoplasmatales</taxon>
        <taxon>Williamsoniiplasma</taxon>
    </lineage>
</organism>
<keyword evidence="2" id="KW-1185">Reference proteome</keyword>
<dbReference type="EMBL" id="CP024965">
    <property type="protein sequence ID" value="ATZ19050.1"/>
    <property type="molecule type" value="Genomic_DNA"/>
</dbReference>
<evidence type="ECO:0000313" key="1">
    <source>
        <dbReference type="EMBL" id="ATZ19050.1"/>
    </source>
</evidence>
<dbReference type="AlphaFoldDB" id="A0A2K8NYZ2"/>
<sequence length="57" mass="6912">MITHDEEEMAKFCSRVIYFQKGKIIDDFKLDGDYTKRKQIIKNKIKNFDFKKGDTYE</sequence>
<proteinExistence type="predicted"/>
<accession>A0A2K8NYZ2</accession>